<dbReference type="EMBL" id="KZ303865">
    <property type="protein sequence ID" value="PHZ08428.1"/>
    <property type="molecule type" value="Genomic_DNA"/>
</dbReference>
<proteinExistence type="predicted"/>
<dbReference type="GeneID" id="35446641"/>
<dbReference type="Proteomes" id="UP000242254">
    <property type="component" value="Unassembled WGS sequence"/>
</dbReference>
<accession>A0A2G4SI22</accession>
<name>A0A2G4SI22_RHIZD</name>
<keyword evidence="1" id="KW-0812">Transmembrane</keyword>
<dbReference type="RefSeq" id="XP_023462136.1">
    <property type="nucleotide sequence ID" value="XM_023615653.1"/>
</dbReference>
<keyword evidence="1" id="KW-1133">Transmembrane helix</keyword>
<keyword evidence="3" id="KW-1185">Reference proteome</keyword>
<evidence type="ECO:0000256" key="1">
    <source>
        <dbReference type="SAM" id="Phobius"/>
    </source>
</evidence>
<evidence type="ECO:0000313" key="3">
    <source>
        <dbReference type="Proteomes" id="UP000242254"/>
    </source>
</evidence>
<feature type="transmembrane region" description="Helical" evidence="1">
    <location>
        <begin position="6"/>
        <end position="23"/>
    </location>
</feature>
<protein>
    <submittedName>
        <fullName evidence="2">Uncharacterized protein</fullName>
    </submittedName>
</protein>
<gene>
    <name evidence="2" type="ORF">RHIMIDRAFT_75977</name>
</gene>
<dbReference type="AlphaFoldDB" id="A0A2G4SI22"/>
<organism evidence="2 3">
    <name type="scientific">Rhizopus microsporus ATCC 52813</name>
    <dbReference type="NCBI Taxonomy" id="1340429"/>
    <lineage>
        <taxon>Eukaryota</taxon>
        <taxon>Fungi</taxon>
        <taxon>Fungi incertae sedis</taxon>
        <taxon>Mucoromycota</taxon>
        <taxon>Mucoromycotina</taxon>
        <taxon>Mucoromycetes</taxon>
        <taxon>Mucorales</taxon>
        <taxon>Mucorineae</taxon>
        <taxon>Rhizopodaceae</taxon>
        <taxon>Rhizopus</taxon>
    </lineage>
</organism>
<evidence type="ECO:0000313" key="2">
    <source>
        <dbReference type="EMBL" id="PHZ08428.1"/>
    </source>
</evidence>
<keyword evidence="1" id="KW-0472">Membrane</keyword>
<feature type="transmembrane region" description="Helical" evidence="1">
    <location>
        <begin position="112"/>
        <end position="132"/>
    </location>
</feature>
<sequence length="137" mass="16495">MQFMVLAILGLKASVNVAFWIYGKKKRRNLYLLSKFGYQNKSFYLLSYLGYQKKSLYLFKTLCLRKSSYFLNKNFILLLSHFDFLFFNLNKIYSLDALFFVFGNPRKRQFNNFFICIIMKHFEVIIVIQPCIGSFHW</sequence>
<reference evidence="2 3" key="1">
    <citation type="journal article" date="2016" name="Proc. Natl. Acad. Sci. U.S.A.">
        <title>Lipid metabolic changes in an early divergent fungus govern the establishment of a mutualistic symbiosis with endobacteria.</title>
        <authorList>
            <person name="Lastovetsky O.A."/>
            <person name="Gaspar M.L."/>
            <person name="Mondo S.J."/>
            <person name="LaButti K.M."/>
            <person name="Sandor L."/>
            <person name="Grigoriev I.V."/>
            <person name="Henry S.A."/>
            <person name="Pawlowska T.E."/>
        </authorList>
    </citation>
    <scope>NUCLEOTIDE SEQUENCE [LARGE SCALE GENOMIC DNA]</scope>
    <source>
        <strain evidence="2 3">ATCC 52813</strain>
    </source>
</reference>